<evidence type="ECO:0000313" key="2">
    <source>
        <dbReference type="Proteomes" id="UP000245370"/>
    </source>
</evidence>
<proteinExistence type="predicted"/>
<accession>A0A2U2XGD6</accession>
<dbReference type="EMBL" id="QFRJ01000001">
    <property type="protein sequence ID" value="PWH86868.1"/>
    <property type="molecule type" value="Genomic_DNA"/>
</dbReference>
<keyword evidence="2" id="KW-1185">Reference proteome</keyword>
<dbReference type="Proteomes" id="UP000245370">
    <property type="component" value="Unassembled WGS sequence"/>
</dbReference>
<sequence>MKKFRLPRKTKKRLRKGIWLYPADEEGNSLMAWPAKIEKDYAAFKNGILSDLTYRTKASRKAFREKIDAEVFVTDQELKSYVDNLLREDLRTSSYNILIKAKNDKNAIKAYFNFVNACQLTENGERSYGNIACMSIDLAKKLLKKKRK</sequence>
<name>A0A2U2XGD6_9FLAO</name>
<dbReference type="OrthoDB" id="1444395at2"/>
<reference evidence="1 2" key="1">
    <citation type="submission" date="2018-05" db="EMBL/GenBank/DDBJ databases">
        <title>Brumimicrobium oceani sp. nov., isolated from coastal sediment.</title>
        <authorList>
            <person name="Kou Y."/>
        </authorList>
    </citation>
    <scope>NUCLEOTIDE SEQUENCE [LARGE SCALE GENOMIC DNA]</scope>
    <source>
        <strain evidence="1 2">C305</strain>
    </source>
</reference>
<protein>
    <submittedName>
        <fullName evidence="1">Uncharacterized protein</fullName>
    </submittedName>
</protein>
<comment type="caution">
    <text evidence="1">The sequence shown here is derived from an EMBL/GenBank/DDBJ whole genome shotgun (WGS) entry which is preliminary data.</text>
</comment>
<reference evidence="1 2" key="2">
    <citation type="submission" date="2018-05" db="EMBL/GenBank/DDBJ databases">
        <authorList>
            <person name="Lanie J.A."/>
            <person name="Ng W.-L."/>
            <person name="Kazmierczak K.M."/>
            <person name="Andrzejewski T.M."/>
            <person name="Davidsen T.M."/>
            <person name="Wayne K.J."/>
            <person name="Tettelin H."/>
            <person name="Glass J.I."/>
            <person name="Rusch D."/>
            <person name="Podicherti R."/>
            <person name="Tsui H.-C.T."/>
            <person name="Winkler M.E."/>
        </authorList>
    </citation>
    <scope>NUCLEOTIDE SEQUENCE [LARGE SCALE GENOMIC DNA]</scope>
    <source>
        <strain evidence="1 2">C305</strain>
    </source>
</reference>
<evidence type="ECO:0000313" key="1">
    <source>
        <dbReference type="EMBL" id="PWH86868.1"/>
    </source>
</evidence>
<organism evidence="1 2">
    <name type="scientific">Brumimicrobium oceani</name>
    <dbReference type="NCBI Taxonomy" id="2100725"/>
    <lineage>
        <taxon>Bacteria</taxon>
        <taxon>Pseudomonadati</taxon>
        <taxon>Bacteroidota</taxon>
        <taxon>Flavobacteriia</taxon>
        <taxon>Flavobacteriales</taxon>
        <taxon>Crocinitomicaceae</taxon>
        <taxon>Brumimicrobium</taxon>
    </lineage>
</organism>
<gene>
    <name evidence="1" type="ORF">DIT68_01005</name>
</gene>
<dbReference type="RefSeq" id="WP_109357948.1">
    <property type="nucleotide sequence ID" value="NZ_QFRJ01000001.1"/>
</dbReference>
<dbReference type="AlphaFoldDB" id="A0A2U2XGD6"/>